<dbReference type="InterPro" id="IPR049166">
    <property type="entry name" value="GH39_cat"/>
</dbReference>
<evidence type="ECO:0000256" key="1">
    <source>
        <dbReference type="ARBA" id="ARBA00008875"/>
    </source>
</evidence>
<comment type="caution">
    <text evidence="5">The sequence shown here is derived from an EMBL/GenBank/DDBJ whole genome shotgun (WGS) entry which is preliminary data.</text>
</comment>
<comment type="similarity">
    <text evidence="1">Belongs to the glycosyl hydrolase 39 family.</text>
</comment>
<reference evidence="5 6" key="1">
    <citation type="submission" date="2021-01" db="EMBL/GenBank/DDBJ databases">
        <title>Whole genome shotgun sequence of Planobispora longispora NBRC 13918.</title>
        <authorList>
            <person name="Komaki H."/>
            <person name="Tamura T."/>
        </authorList>
    </citation>
    <scope>NUCLEOTIDE SEQUENCE [LARGE SCALE GENOMIC DNA]</scope>
    <source>
        <strain evidence="5 6">NBRC 13918</strain>
    </source>
</reference>
<evidence type="ECO:0000259" key="4">
    <source>
        <dbReference type="Pfam" id="PF01229"/>
    </source>
</evidence>
<dbReference type="AlphaFoldDB" id="A0A8J3W5X0"/>
<protein>
    <recommendedName>
        <fullName evidence="4">Glycosyl hydrolases family 39 N-terminal catalytic domain-containing protein</fullName>
    </recommendedName>
</protein>
<name>A0A8J3W5X0_9ACTN</name>
<dbReference type="PANTHER" id="PTHR12631:SF10">
    <property type="entry name" value="BETA-XYLOSIDASE-LIKE PROTEIN-RELATED"/>
    <property type="match status" value="1"/>
</dbReference>
<dbReference type="RefSeq" id="WP_239316793.1">
    <property type="nucleotide sequence ID" value="NZ_BOOH01000036.1"/>
</dbReference>
<proteinExistence type="inferred from homology"/>
<dbReference type="GO" id="GO:0004553">
    <property type="term" value="F:hydrolase activity, hydrolyzing O-glycosyl compounds"/>
    <property type="evidence" value="ECO:0007669"/>
    <property type="project" value="TreeGrafter"/>
</dbReference>
<evidence type="ECO:0000256" key="3">
    <source>
        <dbReference type="ARBA" id="ARBA00023295"/>
    </source>
</evidence>
<dbReference type="SUPFAM" id="SSF51445">
    <property type="entry name" value="(Trans)glycosidases"/>
    <property type="match status" value="1"/>
</dbReference>
<dbReference type="Pfam" id="PF01229">
    <property type="entry name" value="Glyco_hydro_39"/>
    <property type="match status" value="1"/>
</dbReference>
<sequence length="442" mass="48759">MALGAGFVALVLITVFAVFSSEEDVPRGQPMTIPPTQTAPTLSPPPVTQAWPRWGVTHTEYSADDELPEAVEVAGHLLARVPMVQNQHIMGWGAGNPEPAPGKYDFRDLDARVKLMSDSQGVPVITLCCAPDWMKGGSEGRTDWSQSSLETAPQRAHFDDFAKLTATVARRYPTVKHFMVWNEFKGFWNNAQNRWDAEAYTELYNKVYDALKAVDEDIKVGGPYVPILSNKNGAASQLRGAWGIADQRDLDAVEYWIEHKKGADFIVIDAASVTKDAGIHPDEFTALGKFGAITAWLRERSGDLPVWWAEWYVAPEDVDWTEERRAAVQAVAMMEFATGGATTALYWNPQRKEGESCPGCLWRPGTGAELPMAGVLSGFTKWFPAGTALETVVSSDPKVRVLAQRRMLVMVNTSAAAVTATVDGRRVELKPYEIRWNERGGE</sequence>
<organism evidence="5 6">
    <name type="scientific">Planobispora longispora</name>
    <dbReference type="NCBI Taxonomy" id="28887"/>
    <lineage>
        <taxon>Bacteria</taxon>
        <taxon>Bacillati</taxon>
        <taxon>Actinomycetota</taxon>
        <taxon>Actinomycetes</taxon>
        <taxon>Streptosporangiales</taxon>
        <taxon>Streptosporangiaceae</taxon>
        <taxon>Planobispora</taxon>
    </lineage>
</organism>
<keyword evidence="2" id="KW-0378">Hydrolase</keyword>
<evidence type="ECO:0000313" key="6">
    <source>
        <dbReference type="Proteomes" id="UP000616724"/>
    </source>
</evidence>
<keyword evidence="6" id="KW-1185">Reference proteome</keyword>
<dbReference type="InterPro" id="IPR051923">
    <property type="entry name" value="Glycosyl_Hydrolase_39"/>
</dbReference>
<keyword evidence="3" id="KW-0326">Glycosidase</keyword>
<dbReference type="EMBL" id="BOOH01000036">
    <property type="protein sequence ID" value="GIH77914.1"/>
    <property type="molecule type" value="Genomic_DNA"/>
</dbReference>
<dbReference type="Gene3D" id="3.20.20.80">
    <property type="entry name" value="Glycosidases"/>
    <property type="match status" value="1"/>
</dbReference>
<evidence type="ECO:0000256" key="2">
    <source>
        <dbReference type="ARBA" id="ARBA00022801"/>
    </source>
</evidence>
<dbReference type="Proteomes" id="UP000616724">
    <property type="component" value="Unassembled WGS sequence"/>
</dbReference>
<accession>A0A8J3W5X0</accession>
<dbReference type="PANTHER" id="PTHR12631">
    <property type="entry name" value="ALPHA-L-IDURONIDASE"/>
    <property type="match status" value="1"/>
</dbReference>
<gene>
    <name evidence="5" type="ORF">Plo01_43430</name>
</gene>
<evidence type="ECO:0000313" key="5">
    <source>
        <dbReference type="EMBL" id="GIH77914.1"/>
    </source>
</evidence>
<dbReference type="InterPro" id="IPR017853">
    <property type="entry name" value="GH"/>
</dbReference>
<feature type="domain" description="Glycosyl hydrolases family 39 N-terminal catalytic" evidence="4">
    <location>
        <begin position="104"/>
        <end position="223"/>
    </location>
</feature>